<keyword evidence="1" id="KW-0732">Signal</keyword>
<evidence type="ECO:0000313" key="2">
    <source>
        <dbReference type="EMBL" id="MDT9683172.1"/>
    </source>
</evidence>
<feature type="signal peptide" evidence="1">
    <location>
        <begin position="1"/>
        <end position="27"/>
    </location>
</feature>
<organism evidence="2 3">
    <name type="scientific">Streptomyces tamarix</name>
    <dbReference type="NCBI Taxonomy" id="3078565"/>
    <lineage>
        <taxon>Bacteria</taxon>
        <taxon>Bacillati</taxon>
        <taxon>Actinomycetota</taxon>
        <taxon>Actinomycetes</taxon>
        <taxon>Kitasatosporales</taxon>
        <taxon>Streptomycetaceae</taxon>
        <taxon>Streptomyces</taxon>
    </lineage>
</organism>
<dbReference type="RefSeq" id="WP_315878249.1">
    <property type="nucleotide sequence ID" value="NZ_JAWCTQ010000015.1"/>
</dbReference>
<evidence type="ECO:0008006" key="4">
    <source>
        <dbReference type="Google" id="ProtNLM"/>
    </source>
</evidence>
<reference evidence="2 3" key="1">
    <citation type="submission" date="2023-09" db="EMBL/GenBank/DDBJ databases">
        <title>Streptomyces sp. nov.: A antagonism against Alternaria gaisen Producing Streptochlin, Isolated from Tamarix root soil.</title>
        <authorList>
            <person name="Chen Y."/>
        </authorList>
    </citation>
    <scope>NUCLEOTIDE SEQUENCE [LARGE SCALE GENOMIC DNA]</scope>
    <source>
        <strain evidence="2 3">TRM76323</strain>
    </source>
</reference>
<evidence type="ECO:0000313" key="3">
    <source>
        <dbReference type="Proteomes" id="UP001250181"/>
    </source>
</evidence>
<gene>
    <name evidence="2" type="ORF">RND61_13970</name>
</gene>
<dbReference type="Proteomes" id="UP001250181">
    <property type="component" value="Unassembled WGS sequence"/>
</dbReference>
<accession>A0ABU3QK79</accession>
<dbReference type="EMBL" id="JAWCTQ010000015">
    <property type="protein sequence ID" value="MDT9683172.1"/>
    <property type="molecule type" value="Genomic_DNA"/>
</dbReference>
<protein>
    <recommendedName>
        <fullName evidence="4">ATP-binding protein</fullName>
    </recommendedName>
</protein>
<evidence type="ECO:0000256" key="1">
    <source>
        <dbReference type="SAM" id="SignalP"/>
    </source>
</evidence>
<feature type="chain" id="PRO_5045567795" description="ATP-binding protein" evidence="1">
    <location>
        <begin position="28"/>
        <end position="115"/>
    </location>
</feature>
<comment type="caution">
    <text evidence="2">The sequence shown here is derived from an EMBL/GenBank/DDBJ whole genome shotgun (WGS) entry which is preliminary data.</text>
</comment>
<name>A0ABU3QK79_9ACTN</name>
<keyword evidence="3" id="KW-1185">Reference proteome</keyword>
<sequence length="115" mass="11199">MNPLLKAGLTVSALGAALGAAAGPAQAADLRKDDLQDDFATAAQVAAHAAGHATAPVKHLKVNPLTGTGTDPLDNGVGAQVADFKPVDTTFVTGSLTTVPDLPAAGPLLGGLLPG</sequence>
<proteinExistence type="predicted"/>